<accession>A0A0E9SG98</accession>
<dbReference type="AlphaFoldDB" id="A0A0E9SG98"/>
<reference evidence="1" key="1">
    <citation type="submission" date="2014-11" db="EMBL/GenBank/DDBJ databases">
        <authorList>
            <person name="Amaro Gonzalez C."/>
        </authorList>
    </citation>
    <scope>NUCLEOTIDE SEQUENCE</scope>
</reference>
<evidence type="ECO:0000313" key="1">
    <source>
        <dbReference type="EMBL" id="JAH40399.1"/>
    </source>
</evidence>
<reference evidence="1" key="2">
    <citation type="journal article" date="2015" name="Fish Shellfish Immunol.">
        <title>Early steps in the European eel (Anguilla anguilla)-Vibrio vulnificus interaction in the gills: Role of the RtxA13 toxin.</title>
        <authorList>
            <person name="Callol A."/>
            <person name="Pajuelo D."/>
            <person name="Ebbesson L."/>
            <person name="Teles M."/>
            <person name="MacKenzie S."/>
            <person name="Amaro C."/>
        </authorList>
    </citation>
    <scope>NUCLEOTIDE SEQUENCE</scope>
</reference>
<organism evidence="1">
    <name type="scientific">Anguilla anguilla</name>
    <name type="common">European freshwater eel</name>
    <name type="synonym">Muraena anguilla</name>
    <dbReference type="NCBI Taxonomy" id="7936"/>
    <lineage>
        <taxon>Eukaryota</taxon>
        <taxon>Metazoa</taxon>
        <taxon>Chordata</taxon>
        <taxon>Craniata</taxon>
        <taxon>Vertebrata</taxon>
        <taxon>Euteleostomi</taxon>
        <taxon>Actinopterygii</taxon>
        <taxon>Neopterygii</taxon>
        <taxon>Teleostei</taxon>
        <taxon>Anguilliformes</taxon>
        <taxon>Anguillidae</taxon>
        <taxon>Anguilla</taxon>
    </lineage>
</organism>
<protein>
    <submittedName>
        <fullName evidence="1">Uncharacterized protein</fullName>
    </submittedName>
</protein>
<dbReference type="EMBL" id="GBXM01068178">
    <property type="protein sequence ID" value="JAH40399.1"/>
    <property type="molecule type" value="Transcribed_RNA"/>
</dbReference>
<name>A0A0E9SG98_ANGAN</name>
<proteinExistence type="predicted"/>
<sequence>MRLRSGLCAGQSSSSTPLLQNHFNVDLRLCALGGIALLKQERAFPRLLGKHRII</sequence>